<feature type="coiled-coil region" evidence="1">
    <location>
        <begin position="33"/>
        <end position="84"/>
    </location>
</feature>
<dbReference type="Proteomes" id="UP000320386">
    <property type="component" value="Chromosome"/>
</dbReference>
<dbReference type="AlphaFoldDB" id="A0A518C0U2"/>
<name>A0A518C0U2_9BACT</name>
<evidence type="ECO:0000313" key="2">
    <source>
        <dbReference type="EMBL" id="QDU72814.1"/>
    </source>
</evidence>
<reference evidence="2 3" key="1">
    <citation type="submission" date="2019-02" db="EMBL/GenBank/DDBJ databases">
        <title>Deep-cultivation of Planctomycetes and their phenomic and genomic characterization uncovers novel biology.</title>
        <authorList>
            <person name="Wiegand S."/>
            <person name="Jogler M."/>
            <person name="Boedeker C."/>
            <person name="Pinto D."/>
            <person name="Vollmers J."/>
            <person name="Rivas-Marin E."/>
            <person name="Kohn T."/>
            <person name="Peeters S.H."/>
            <person name="Heuer A."/>
            <person name="Rast P."/>
            <person name="Oberbeckmann S."/>
            <person name="Bunk B."/>
            <person name="Jeske O."/>
            <person name="Meyerdierks A."/>
            <person name="Storesund J.E."/>
            <person name="Kallscheuer N."/>
            <person name="Luecker S."/>
            <person name="Lage O.M."/>
            <person name="Pohl T."/>
            <person name="Merkel B.J."/>
            <person name="Hornburger P."/>
            <person name="Mueller R.-W."/>
            <person name="Bruemmer F."/>
            <person name="Labrenz M."/>
            <person name="Spormann A.M."/>
            <person name="Op den Camp H."/>
            <person name="Overmann J."/>
            <person name="Amann R."/>
            <person name="Jetten M.S.M."/>
            <person name="Mascher T."/>
            <person name="Medema M.H."/>
            <person name="Devos D.P."/>
            <person name="Kaster A.-K."/>
            <person name="Ovreas L."/>
            <person name="Rohde M."/>
            <person name="Galperin M.Y."/>
            <person name="Jogler C."/>
        </authorList>
    </citation>
    <scope>NUCLEOTIDE SEQUENCE [LARGE SCALE GENOMIC DNA]</scope>
    <source>
        <strain evidence="2 3">Pan265</strain>
    </source>
</reference>
<dbReference type="EMBL" id="CP036280">
    <property type="protein sequence ID" value="QDU72814.1"/>
    <property type="molecule type" value="Genomic_DNA"/>
</dbReference>
<proteinExistence type="predicted"/>
<keyword evidence="3" id="KW-1185">Reference proteome</keyword>
<evidence type="ECO:0000313" key="3">
    <source>
        <dbReference type="Proteomes" id="UP000320386"/>
    </source>
</evidence>
<sequence>MSGLELAPLAQLGAAGLMGALWVWERNLTRCRERELSEAHERLMVQREALQELVALVGQNARALEGFEQTQNRLARAVERLAARGA</sequence>
<evidence type="ECO:0000256" key="1">
    <source>
        <dbReference type="SAM" id="Coils"/>
    </source>
</evidence>
<accession>A0A518C0U2</accession>
<protein>
    <submittedName>
        <fullName evidence="2">Uncharacterized protein</fullName>
    </submittedName>
</protein>
<gene>
    <name evidence="2" type="ORF">Pan265_26880</name>
</gene>
<dbReference type="KEGG" id="mcad:Pan265_26880"/>
<organism evidence="2 3">
    <name type="scientific">Mucisphaera calidilacus</name>
    <dbReference type="NCBI Taxonomy" id="2527982"/>
    <lineage>
        <taxon>Bacteria</taxon>
        <taxon>Pseudomonadati</taxon>
        <taxon>Planctomycetota</taxon>
        <taxon>Phycisphaerae</taxon>
        <taxon>Phycisphaerales</taxon>
        <taxon>Phycisphaeraceae</taxon>
        <taxon>Mucisphaera</taxon>
    </lineage>
</organism>
<keyword evidence="1" id="KW-0175">Coiled coil</keyword>
<dbReference type="RefSeq" id="WP_145446971.1">
    <property type="nucleotide sequence ID" value="NZ_CP036280.1"/>
</dbReference>